<dbReference type="Pfam" id="PF02771">
    <property type="entry name" value="Acyl-CoA_dh_N"/>
    <property type="match status" value="1"/>
</dbReference>
<dbReference type="PANTHER" id="PTHR43831:SF1">
    <property type="entry name" value="ISOBUTYRYL-COA DEHYDROGENASE, MITOCHONDRIAL"/>
    <property type="match status" value="1"/>
</dbReference>
<keyword evidence="7" id="KW-1185">Reference proteome</keyword>
<sequence>MVSDALLRDLAAEFAARAAADDREARFPFENFASLHRHGLSALTVPKALGGGGADLATARRVISWVARGEPSTALLLGMQYNFQRTIALGEHWPEALKRRVGGDAVTKGALANGLFVEPELGSPQRGGLPATTGRRVEGGWRLSGHKLYSTGIPILEWLIVLGRTDNPEPAATLFVVHRDSPGISVIESWDHLGMRASGSHETVFTDVFVPADFAVPLQGLGSRADPAAVAWGTALTVALYDGIARAARDWLVDYLARRTPANLGAALATLPRVQEKIGTIEALLLTNEALLDRVTAAIDQGTAIDVQHVPLTKHIVTRNAVDVVRIGLDLTGNPGLSRHNPLERHYRDVLCSRIHTPQDDVILGNAGRAAFALV</sequence>
<dbReference type="InterPro" id="IPR036250">
    <property type="entry name" value="AcylCo_DH-like_C"/>
</dbReference>
<name>A0A317DV58_9PROT</name>
<gene>
    <name evidence="6" type="ORF">DKG75_20095</name>
</gene>
<dbReference type="InterPro" id="IPR046373">
    <property type="entry name" value="Acyl-CoA_Oxase/DH_mid-dom_sf"/>
</dbReference>
<dbReference type="RefSeq" id="WP_109922981.1">
    <property type="nucleotide sequence ID" value="NZ_QGLF01000006.1"/>
</dbReference>
<dbReference type="OrthoDB" id="2986495at2"/>
<dbReference type="SUPFAM" id="SSF56645">
    <property type="entry name" value="Acyl-CoA dehydrogenase NM domain-like"/>
    <property type="match status" value="1"/>
</dbReference>
<dbReference type="Proteomes" id="UP000246077">
    <property type="component" value="Unassembled WGS sequence"/>
</dbReference>
<accession>A0A317DV58</accession>
<feature type="domain" description="Acyl-CoA dehydrogenase/oxidase N-terminal" evidence="4">
    <location>
        <begin position="8"/>
        <end position="82"/>
    </location>
</feature>
<dbReference type="PANTHER" id="PTHR43831">
    <property type="entry name" value="ISOBUTYRYL-COA DEHYDROGENASE"/>
    <property type="match status" value="1"/>
</dbReference>
<keyword evidence="2" id="KW-0560">Oxidoreductase</keyword>
<feature type="domain" description="Acyl-CoA oxidase/dehydrogenase middle" evidence="3">
    <location>
        <begin position="118"/>
        <end position="208"/>
    </location>
</feature>
<dbReference type="AlphaFoldDB" id="A0A317DV58"/>
<protein>
    <submittedName>
        <fullName evidence="6">Acyl-CoA dehydrogenase</fullName>
    </submittedName>
</protein>
<dbReference type="PIRSF" id="PIRSF016578">
    <property type="entry name" value="HsaA"/>
    <property type="match status" value="1"/>
</dbReference>
<dbReference type="InterPro" id="IPR013786">
    <property type="entry name" value="AcylCoA_DH/ox_N"/>
</dbReference>
<feature type="domain" description="Acyl-CoA dehydrogenase C-terminal" evidence="5">
    <location>
        <begin position="243"/>
        <end position="357"/>
    </location>
</feature>
<dbReference type="InterPro" id="IPR037069">
    <property type="entry name" value="AcylCoA_DH/ox_N_sf"/>
</dbReference>
<dbReference type="InterPro" id="IPR013107">
    <property type="entry name" value="Acyl-CoA_DH_C"/>
</dbReference>
<dbReference type="InterPro" id="IPR052547">
    <property type="entry name" value="Mito_Isobutyryl-CoADH"/>
</dbReference>
<reference evidence="7" key="1">
    <citation type="submission" date="2018-05" db="EMBL/GenBank/DDBJ databases">
        <title>Zavarzinia sp. HR-AS.</title>
        <authorList>
            <person name="Lee Y."/>
            <person name="Jeon C.O."/>
        </authorList>
    </citation>
    <scope>NUCLEOTIDE SEQUENCE [LARGE SCALE GENOMIC DNA]</scope>
    <source>
        <strain evidence="7">DSM 1231</strain>
    </source>
</reference>
<dbReference type="GO" id="GO:0016627">
    <property type="term" value="F:oxidoreductase activity, acting on the CH-CH group of donors"/>
    <property type="evidence" value="ECO:0007669"/>
    <property type="project" value="InterPro"/>
</dbReference>
<organism evidence="6 7">
    <name type="scientific">Zavarzinia compransoris</name>
    <dbReference type="NCBI Taxonomy" id="1264899"/>
    <lineage>
        <taxon>Bacteria</taxon>
        <taxon>Pseudomonadati</taxon>
        <taxon>Pseudomonadota</taxon>
        <taxon>Alphaproteobacteria</taxon>
        <taxon>Rhodospirillales</taxon>
        <taxon>Zavarziniaceae</taxon>
        <taxon>Zavarzinia</taxon>
    </lineage>
</organism>
<evidence type="ECO:0000313" key="7">
    <source>
        <dbReference type="Proteomes" id="UP000246077"/>
    </source>
</evidence>
<dbReference type="Gene3D" id="2.40.110.10">
    <property type="entry name" value="Butyryl-CoA Dehydrogenase, subunit A, domain 2"/>
    <property type="match status" value="1"/>
</dbReference>
<comment type="caution">
    <text evidence="6">The sequence shown here is derived from an EMBL/GenBank/DDBJ whole genome shotgun (WGS) entry which is preliminary data.</text>
</comment>
<proteinExistence type="predicted"/>
<dbReference type="Pfam" id="PF08028">
    <property type="entry name" value="Acyl-CoA_dh_2"/>
    <property type="match status" value="1"/>
</dbReference>
<dbReference type="CDD" id="cd00567">
    <property type="entry name" value="ACAD"/>
    <property type="match status" value="1"/>
</dbReference>
<dbReference type="InterPro" id="IPR009100">
    <property type="entry name" value="AcylCoA_DH/oxidase_NM_dom_sf"/>
</dbReference>
<dbReference type="Gene3D" id="1.20.140.10">
    <property type="entry name" value="Butyryl-CoA Dehydrogenase, subunit A, domain 3"/>
    <property type="match status" value="1"/>
</dbReference>
<dbReference type="InterPro" id="IPR006091">
    <property type="entry name" value="Acyl-CoA_Oxase/DH_mid-dom"/>
</dbReference>
<evidence type="ECO:0000259" key="3">
    <source>
        <dbReference type="Pfam" id="PF02770"/>
    </source>
</evidence>
<keyword evidence="1" id="KW-0285">Flavoprotein</keyword>
<dbReference type="Pfam" id="PF02770">
    <property type="entry name" value="Acyl-CoA_dh_M"/>
    <property type="match status" value="1"/>
</dbReference>
<dbReference type="EMBL" id="QGLF01000006">
    <property type="protein sequence ID" value="PWR18274.1"/>
    <property type="molecule type" value="Genomic_DNA"/>
</dbReference>
<evidence type="ECO:0000259" key="5">
    <source>
        <dbReference type="Pfam" id="PF08028"/>
    </source>
</evidence>
<evidence type="ECO:0000259" key="4">
    <source>
        <dbReference type="Pfam" id="PF02771"/>
    </source>
</evidence>
<evidence type="ECO:0000313" key="6">
    <source>
        <dbReference type="EMBL" id="PWR18274.1"/>
    </source>
</evidence>
<dbReference type="Gene3D" id="1.10.540.10">
    <property type="entry name" value="Acyl-CoA dehydrogenase/oxidase, N-terminal domain"/>
    <property type="match status" value="1"/>
</dbReference>
<dbReference type="GO" id="GO:0050660">
    <property type="term" value="F:flavin adenine dinucleotide binding"/>
    <property type="evidence" value="ECO:0007669"/>
    <property type="project" value="InterPro"/>
</dbReference>
<evidence type="ECO:0000256" key="2">
    <source>
        <dbReference type="ARBA" id="ARBA00023002"/>
    </source>
</evidence>
<dbReference type="SUPFAM" id="SSF47203">
    <property type="entry name" value="Acyl-CoA dehydrogenase C-terminal domain-like"/>
    <property type="match status" value="1"/>
</dbReference>
<evidence type="ECO:0000256" key="1">
    <source>
        <dbReference type="ARBA" id="ARBA00022630"/>
    </source>
</evidence>